<comment type="caution">
    <text evidence="3">The sequence shown here is derived from an EMBL/GenBank/DDBJ whole genome shotgun (WGS) entry which is preliminary data.</text>
</comment>
<accession>A0AB34IFI3</accession>
<proteinExistence type="predicted"/>
<dbReference type="Pfam" id="PF13516">
    <property type="entry name" value="LRR_6"/>
    <property type="match status" value="1"/>
</dbReference>
<keyword evidence="1" id="KW-0175">Coiled coil</keyword>
<organism evidence="3 4">
    <name type="scientific">Prymnesium parvum</name>
    <name type="common">Toxic golden alga</name>
    <dbReference type="NCBI Taxonomy" id="97485"/>
    <lineage>
        <taxon>Eukaryota</taxon>
        <taxon>Haptista</taxon>
        <taxon>Haptophyta</taxon>
        <taxon>Prymnesiophyceae</taxon>
        <taxon>Prymnesiales</taxon>
        <taxon>Prymnesiaceae</taxon>
        <taxon>Prymnesium</taxon>
    </lineage>
</organism>
<gene>
    <name evidence="3" type="ORF">AB1Y20_014201</name>
</gene>
<feature type="region of interest" description="Disordered" evidence="2">
    <location>
        <begin position="41"/>
        <end position="86"/>
    </location>
</feature>
<feature type="coiled-coil region" evidence="1">
    <location>
        <begin position="261"/>
        <end position="300"/>
    </location>
</feature>
<dbReference type="SMART" id="SM00368">
    <property type="entry name" value="LRR_RI"/>
    <property type="match status" value="2"/>
</dbReference>
<evidence type="ECO:0000256" key="1">
    <source>
        <dbReference type="SAM" id="Coils"/>
    </source>
</evidence>
<dbReference type="EMBL" id="JBGBPQ010000028">
    <property type="protein sequence ID" value="KAL1496596.1"/>
    <property type="molecule type" value="Genomic_DNA"/>
</dbReference>
<evidence type="ECO:0000256" key="2">
    <source>
        <dbReference type="SAM" id="MobiDB-lite"/>
    </source>
</evidence>
<dbReference type="InterPro" id="IPR001611">
    <property type="entry name" value="Leu-rich_rpt"/>
</dbReference>
<reference evidence="3 4" key="1">
    <citation type="journal article" date="2024" name="Science">
        <title>Giant polyketide synthase enzymes in the biosynthesis of giant marine polyether toxins.</title>
        <authorList>
            <person name="Fallon T.R."/>
            <person name="Shende V.V."/>
            <person name="Wierzbicki I.H."/>
            <person name="Pendleton A.L."/>
            <person name="Watervoot N.F."/>
            <person name="Auber R.P."/>
            <person name="Gonzalez D.J."/>
            <person name="Wisecaver J.H."/>
            <person name="Moore B.S."/>
        </authorList>
    </citation>
    <scope>NUCLEOTIDE SEQUENCE [LARGE SCALE GENOMIC DNA]</scope>
    <source>
        <strain evidence="3 4">12B1</strain>
    </source>
</reference>
<name>A0AB34IFI3_PRYPA</name>
<dbReference type="Gene3D" id="3.80.10.10">
    <property type="entry name" value="Ribonuclease Inhibitor"/>
    <property type="match status" value="1"/>
</dbReference>
<evidence type="ECO:0000313" key="3">
    <source>
        <dbReference type="EMBL" id="KAL1496596.1"/>
    </source>
</evidence>
<dbReference type="InterPro" id="IPR032675">
    <property type="entry name" value="LRR_dom_sf"/>
</dbReference>
<feature type="compositionally biased region" description="Basic residues" evidence="2">
    <location>
        <begin position="51"/>
        <end position="61"/>
    </location>
</feature>
<dbReference type="SUPFAM" id="SSF52047">
    <property type="entry name" value="RNI-like"/>
    <property type="match status" value="1"/>
</dbReference>
<sequence>MDDDLDAFGDINFEEVAEIAPPAAARSCGAGGALSGAPALEATECAQPPGKSKKKRPKKKAQKDGRGNDCAEDEATVDEGKPSEDASARYQSALELLRGDGTDGEAWLSLRHCGIGDKKLRRLTDLMISNPAGSSSLTSVDLSHNAITDAGVASLTHALQQADVTPCLLELSLDANPLTPAGCAACASSLRATFVQIRLLLPCGTPAADAAEAPPAAEAAEAPRAAAVSEGELRACTETVAAWAAGGAHDAPPHEALSTLLRAAEAEAEAEAEAAAKAKVETQTEAKAEAEAKAKEAVARAEVEAEAATGAAALAWCAAHVAQLACAIRAAARARAPKHLPLLLALLGALVRSRQARLVGAVRSHAAPPLVAVERGGRRGAEEAREAPVLDGCVPLMLAQANSPAVQQAVLRLAADVLESDDRALKLQLLGENGRRAAELATVLGKAQRVSNHTALVEFASKIHTAARNDPQLERALQAIQKWQALCWLLF</sequence>
<dbReference type="AlphaFoldDB" id="A0AB34IFI3"/>
<evidence type="ECO:0000313" key="4">
    <source>
        <dbReference type="Proteomes" id="UP001515480"/>
    </source>
</evidence>
<dbReference type="Proteomes" id="UP001515480">
    <property type="component" value="Unassembled WGS sequence"/>
</dbReference>
<keyword evidence="4" id="KW-1185">Reference proteome</keyword>
<protein>
    <submittedName>
        <fullName evidence="3">Uncharacterized protein</fullName>
    </submittedName>
</protein>